<gene>
    <name evidence="1" type="ORF">PXEA_LOCUS17925</name>
</gene>
<sequence length="167" mass="17246">AFYPSSQWVEVLPAPLSTESNLLPSAPVIASTAGDTFSVPGASCSSLAVLCCDPSSADATASNQLVVSLSNSAHLLAEDDQATGMTSFLTTLASPNNLDKVEPTEEGKHENEDDCAISADIVTVTKDPMINDSSASDSCIMQTGDCSATSFDSQAVTSQDHSFFNSA</sequence>
<reference evidence="1" key="1">
    <citation type="submission" date="2018-11" db="EMBL/GenBank/DDBJ databases">
        <authorList>
            <consortium name="Pathogen Informatics"/>
        </authorList>
    </citation>
    <scope>NUCLEOTIDE SEQUENCE</scope>
</reference>
<feature type="non-terminal residue" evidence="1">
    <location>
        <position position="1"/>
    </location>
</feature>
<evidence type="ECO:0000313" key="2">
    <source>
        <dbReference type="Proteomes" id="UP000784294"/>
    </source>
</evidence>
<proteinExistence type="predicted"/>
<keyword evidence="2" id="KW-1185">Reference proteome</keyword>
<feature type="non-terminal residue" evidence="1">
    <location>
        <position position="167"/>
    </location>
</feature>
<accession>A0A3S5AT28</accession>
<comment type="caution">
    <text evidence="1">The sequence shown here is derived from an EMBL/GenBank/DDBJ whole genome shotgun (WGS) entry which is preliminary data.</text>
</comment>
<evidence type="ECO:0000313" key="1">
    <source>
        <dbReference type="EMBL" id="VEL24485.1"/>
    </source>
</evidence>
<name>A0A3S5AT28_9PLAT</name>
<dbReference type="EMBL" id="CAAALY010067986">
    <property type="protein sequence ID" value="VEL24485.1"/>
    <property type="molecule type" value="Genomic_DNA"/>
</dbReference>
<organism evidence="1 2">
    <name type="scientific">Protopolystoma xenopodis</name>
    <dbReference type="NCBI Taxonomy" id="117903"/>
    <lineage>
        <taxon>Eukaryota</taxon>
        <taxon>Metazoa</taxon>
        <taxon>Spiralia</taxon>
        <taxon>Lophotrochozoa</taxon>
        <taxon>Platyhelminthes</taxon>
        <taxon>Monogenea</taxon>
        <taxon>Polyopisthocotylea</taxon>
        <taxon>Polystomatidea</taxon>
        <taxon>Polystomatidae</taxon>
        <taxon>Protopolystoma</taxon>
    </lineage>
</organism>
<dbReference type="AlphaFoldDB" id="A0A3S5AT28"/>
<protein>
    <submittedName>
        <fullName evidence="1">Uncharacterized protein</fullName>
    </submittedName>
</protein>
<dbReference type="Proteomes" id="UP000784294">
    <property type="component" value="Unassembled WGS sequence"/>
</dbReference>